<dbReference type="Pfam" id="PF10772">
    <property type="entry name" value="Phage_HP1_Orf24"/>
    <property type="match status" value="1"/>
</dbReference>
<organism evidence="1 2">
    <name type="scientific">Buttiauxella gaviniae ATCC 51604</name>
    <dbReference type="NCBI Taxonomy" id="1354253"/>
    <lineage>
        <taxon>Bacteria</taxon>
        <taxon>Pseudomonadati</taxon>
        <taxon>Pseudomonadota</taxon>
        <taxon>Gammaproteobacteria</taxon>
        <taxon>Enterobacterales</taxon>
        <taxon>Enterobacteriaceae</taxon>
        <taxon>Buttiauxella</taxon>
    </lineage>
</organism>
<proteinExistence type="predicted"/>
<dbReference type="EMBL" id="LXEP01000006">
    <property type="protein sequence ID" value="OAT23281.1"/>
    <property type="molecule type" value="Genomic_DNA"/>
</dbReference>
<dbReference type="AlphaFoldDB" id="A0A1B7I4L5"/>
<comment type="caution">
    <text evidence="1">The sequence shown here is derived from an EMBL/GenBank/DDBJ whole genome shotgun (WGS) entry which is preliminary data.</text>
</comment>
<dbReference type="RefSeq" id="WP_064512304.1">
    <property type="nucleotide sequence ID" value="NZ_LXEP01000006.1"/>
</dbReference>
<gene>
    <name evidence="1" type="ORF">M977_00756</name>
</gene>
<evidence type="ECO:0000313" key="2">
    <source>
        <dbReference type="Proteomes" id="UP000078504"/>
    </source>
</evidence>
<evidence type="ECO:0000313" key="1">
    <source>
        <dbReference type="EMBL" id="OAT23281.1"/>
    </source>
</evidence>
<dbReference type="InterPro" id="IPR019708">
    <property type="entry name" value="Phage_HP1_Orf24"/>
</dbReference>
<protein>
    <recommendedName>
        <fullName evidence="3">Phage protein</fullName>
    </recommendedName>
</protein>
<dbReference type="PATRIC" id="fig|1354253.4.peg.778"/>
<evidence type="ECO:0008006" key="3">
    <source>
        <dbReference type="Google" id="ProtNLM"/>
    </source>
</evidence>
<accession>A0A1B7I4L5</accession>
<sequence length="152" mass="16321">MSQRISGQSVDCSFDGELIHFDKISLDITDNTAAAQTRGVPDGYVSGDVAADGEVEFSSRVLKDQLTPIAARAGSWRGIPTFDVMWYAKAGDEELKVEAFGCKLLITSILDVDPKGGSTMSHKAKFIVTNPEFVKINGVPVLSADDVRNLIG</sequence>
<name>A0A1B7I4L5_9ENTR</name>
<dbReference type="Proteomes" id="UP000078504">
    <property type="component" value="Unassembled WGS sequence"/>
</dbReference>
<reference evidence="1 2" key="1">
    <citation type="submission" date="2016-04" db="EMBL/GenBank/DDBJ databases">
        <title>ATOL: Assembling a taxonomically balanced genome-scale reconstruction of the evolutionary history of the Enterobacteriaceae.</title>
        <authorList>
            <person name="Plunkett G.III."/>
            <person name="Neeno-Eckwall E.C."/>
            <person name="Glasner J.D."/>
            <person name="Perna N.T."/>
        </authorList>
    </citation>
    <scope>NUCLEOTIDE SEQUENCE [LARGE SCALE GENOMIC DNA]</scope>
    <source>
        <strain evidence="1 2">ATCC 51604</strain>
    </source>
</reference>